<evidence type="ECO:0000313" key="4">
    <source>
        <dbReference type="EMBL" id="MCX2965965.1"/>
    </source>
</evidence>
<dbReference type="SUPFAM" id="SSF46689">
    <property type="entry name" value="Homeodomain-like"/>
    <property type="match status" value="2"/>
</dbReference>
<dbReference type="InterPro" id="IPR050109">
    <property type="entry name" value="HTH-type_TetR-like_transc_reg"/>
</dbReference>
<gene>
    <name evidence="4" type="ORF">OSB52_17925</name>
</gene>
<feature type="DNA-binding region" description="H-T-H motif" evidence="2">
    <location>
        <begin position="242"/>
        <end position="261"/>
    </location>
</feature>
<dbReference type="GO" id="GO:0000976">
    <property type="term" value="F:transcription cis-regulatory region binding"/>
    <property type="evidence" value="ECO:0007669"/>
    <property type="project" value="TreeGrafter"/>
</dbReference>
<dbReference type="Pfam" id="PF00440">
    <property type="entry name" value="TetR_N"/>
    <property type="match status" value="2"/>
</dbReference>
<name>A0A9X3D6W6_9ACTN</name>
<reference evidence="4" key="1">
    <citation type="submission" date="2022-10" db="EMBL/GenBank/DDBJ databases">
        <title>WGS of marine actinomycetes from Thailand.</title>
        <authorList>
            <person name="Thawai C."/>
        </authorList>
    </citation>
    <scope>NUCLEOTIDE SEQUENCE</scope>
    <source>
        <strain evidence="4">SW21</strain>
    </source>
</reference>
<keyword evidence="1 2" id="KW-0238">DNA-binding</keyword>
<dbReference type="RefSeq" id="WP_266062947.1">
    <property type="nucleotide sequence ID" value="NZ_JAPKFM010000021.1"/>
</dbReference>
<dbReference type="Proteomes" id="UP001143347">
    <property type="component" value="Unassembled WGS sequence"/>
</dbReference>
<feature type="domain" description="HTH tetR-type" evidence="3">
    <location>
        <begin position="17"/>
        <end position="77"/>
    </location>
</feature>
<proteinExistence type="predicted"/>
<dbReference type="PANTHER" id="PTHR30055:SF237">
    <property type="entry name" value="TRANSCRIPTIONAL REPRESSOR MCE3R"/>
    <property type="match status" value="1"/>
</dbReference>
<dbReference type="InterPro" id="IPR001647">
    <property type="entry name" value="HTH_TetR"/>
</dbReference>
<dbReference type="InterPro" id="IPR009057">
    <property type="entry name" value="Homeodomain-like_sf"/>
</dbReference>
<dbReference type="GO" id="GO:0003700">
    <property type="term" value="F:DNA-binding transcription factor activity"/>
    <property type="evidence" value="ECO:0007669"/>
    <property type="project" value="TreeGrafter"/>
</dbReference>
<feature type="domain" description="HTH tetR-type" evidence="3">
    <location>
        <begin position="219"/>
        <end position="279"/>
    </location>
</feature>
<dbReference type="Gene3D" id="1.10.10.60">
    <property type="entry name" value="Homeodomain-like"/>
    <property type="match status" value="2"/>
</dbReference>
<comment type="caution">
    <text evidence="4">The sequence shown here is derived from an EMBL/GenBank/DDBJ whole genome shotgun (WGS) entry which is preliminary data.</text>
</comment>
<evidence type="ECO:0000259" key="3">
    <source>
        <dbReference type="PROSITE" id="PS50977"/>
    </source>
</evidence>
<evidence type="ECO:0000256" key="2">
    <source>
        <dbReference type="PROSITE-ProRule" id="PRU00335"/>
    </source>
</evidence>
<feature type="DNA-binding region" description="H-T-H motif" evidence="2">
    <location>
        <begin position="40"/>
        <end position="59"/>
    </location>
</feature>
<dbReference type="PANTHER" id="PTHR30055">
    <property type="entry name" value="HTH-TYPE TRANSCRIPTIONAL REGULATOR RUTR"/>
    <property type="match status" value="1"/>
</dbReference>
<dbReference type="EMBL" id="JAPKFM010000021">
    <property type="protein sequence ID" value="MCX2965965.1"/>
    <property type="molecule type" value="Genomic_DNA"/>
</dbReference>
<dbReference type="InterPro" id="IPR023772">
    <property type="entry name" value="DNA-bd_HTH_TetR-type_CS"/>
</dbReference>
<evidence type="ECO:0000313" key="5">
    <source>
        <dbReference type="Proteomes" id="UP001143347"/>
    </source>
</evidence>
<evidence type="ECO:0000256" key="1">
    <source>
        <dbReference type="ARBA" id="ARBA00023125"/>
    </source>
</evidence>
<dbReference type="PRINTS" id="PR00455">
    <property type="entry name" value="HTHTETR"/>
</dbReference>
<dbReference type="Gene3D" id="1.10.357.10">
    <property type="entry name" value="Tetracycline Repressor, domain 2"/>
    <property type="match status" value="2"/>
</dbReference>
<keyword evidence="5" id="KW-1185">Reference proteome</keyword>
<dbReference type="PROSITE" id="PS01081">
    <property type="entry name" value="HTH_TETR_1"/>
    <property type="match status" value="1"/>
</dbReference>
<protein>
    <submittedName>
        <fullName evidence="4">TetR/AcrR family transcriptional regulator</fullName>
    </submittedName>
</protein>
<sequence length="403" mass="43236">MTTLPADAVVDRRTRPKDRKQRILIKAAELFRASGYAAVAMSDIAAGVGIGPSALYRHYRNKQELLLAAFDQALSRYEEAVRGVDDPFEVARNVVGIAAQSQTLDALWSRDKGHVGPVARSELRVRIVEVSETIAAAIAKDAPPDAVPADAAAWSILAMVNWPGHRPLPVPPGDRDRVLSAAVRAAVECARRPDSSPDMAPRVTDLPVPMDPGSGLLPVARREAVLNAAITMFAVHGYSNVSLDDIGDVVGIAGPSVYNHFSSKRELLACGLDRAVAAMWLELGQVLSRSVDAAQALDDLLACYARFAQAHWDLIAVSLSHSVALDDEALLALARAYQDYVGEWRRLVQACRPELRSDEAHALVELALAVINGVVRVDNLRGPALPGHAQLLAKAVLNAPLPV</sequence>
<organism evidence="4 5">
    <name type="scientific">Gordonia aquimaris</name>
    <dbReference type="NCBI Taxonomy" id="2984863"/>
    <lineage>
        <taxon>Bacteria</taxon>
        <taxon>Bacillati</taxon>
        <taxon>Actinomycetota</taxon>
        <taxon>Actinomycetes</taxon>
        <taxon>Mycobacteriales</taxon>
        <taxon>Gordoniaceae</taxon>
        <taxon>Gordonia</taxon>
    </lineage>
</organism>
<dbReference type="PROSITE" id="PS50977">
    <property type="entry name" value="HTH_TETR_2"/>
    <property type="match status" value="2"/>
</dbReference>
<dbReference type="AlphaFoldDB" id="A0A9X3D6W6"/>
<accession>A0A9X3D6W6</accession>